<dbReference type="AlphaFoldDB" id="A0A9P7EJM6"/>
<evidence type="ECO:0008006" key="4">
    <source>
        <dbReference type="Google" id="ProtNLM"/>
    </source>
</evidence>
<gene>
    <name evidence="2" type="ORF">BJ212DRAFT_1574327</name>
</gene>
<proteinExistence type="predicted"/>
<dbReference type="OrthoDB" id="3213974at2759"/>
<comment type="caution">
    <text evidence="2">The sequence shown here is derived from an EMBL/GenBank/DDBJ whole genome shotgun (WGS) entry which is preliminary data.</text>
</comment>
<accession>A0A9P7EJM6</accession>
<sequence>MHSMKAYFRAEDPFNRKMRSNESPRDCWLALLKSGDEFADVLPIIAIKMFSAVPISMADERTMSTITWLNSPRRANQNLETLQNHIKIRQWHRYKPECTASDMDMAEDLPLPGRRPPQPRPFNSNPPNDAGDPRFPDDGAEWLNDERGLPSEFEKVDGSYFLLGGANADIELRSPYLWDFLDETPRNVNSHAKVLTTSSIVVSSLSLEALPDATAWDVWP</sequence>
<name>A0A9P7EJM6_9AGAM</name>
<feature type="region of interest" description="Disordered" evidence="1">
    <location>
        <begin position="104"/>
        <end position="142"/>
    </location>
</feature>
<evidence type="ECO:0000313" key="3">
    <source>
        <dbReference type="Proteomes" id="UP000807769"/>
    </source>
</evidence>
<dbReference type="GeneID" id="64636122"/>
<reference evidence="2" key="1">
    <citation type="journal article" date="2020" name="New Phytol.">
        <title>Comparative genomics reveals dynamic genome evolution in host specialist ectomycorrhizal fungi.</title>
        <authorList>
            <person name="Lofgren L.A."/>
            <person name="Nguyen N.H."/>
            <person name="Vilgalys R."/>
            <person name="Ruytinx J."/>
            <person name="Liao H.L."/>
            <person name="Branco S."/>
            <person name="Kuo A."/>
            <person name="LaButti K."/>
            <person name="Lipzen A."/>
            <person name="Andreopoulos W."/>
            <person name="Pangilinan J."/>
            <person name="Riley R."/>
            <person name="Hundley H."/>
            <person name="Na H."/>
            <person name="Barry K."/>
            <person name="Grigoriev I.V."/>
            <person name="Stajich J.E."/>
            <person name="Kennedy P.G."/>
        </authorList>
    </citation>
    <scope>NUCLEOTIDE SEQUENCE</scope>
    <source>
        <strain evidence="2">MN1</strain>
    </source>
</reference>
<dbReference type="RefSeq" id="XP_041197787.1">
    <property type="nucleotide sequence ID" value="XM_041342106.1"/>
</dbReference>
<keyword evidence="3" id="KW-1185">Reference proteome</keyword>
<organism evidence="2 3">
    <name type="scientific">Suillus subaureus</name>
    <dbReference type="NCBI Taxonomy" id="48587"/>
    <lineage>
        <taxon>Eukaryota</taxon>
        <taxon>Fungi</taxon>
        <taxon>Dikarya</taxon>
        <taxon>Basidiomycota</taxon>
        <taxon>Agaricomycotina</taxon>
        <taxon>Agaricomycetes</taxon>
        <taxon>Agaricomycetidae</taxon>
        <taxon>Boletales</taxon>
        <taxon>Suillineae</taxon>
        <taxon>Suillaceae</taxon>
        <taxon>Suillus</taxon>
    </lineage>
</organism>
<evidence type="ECO:0000313" key="2">
    <source>
        <dbReference type="EMBL" id="KAG1823727.1"/>
    </source>
</evidence>
<protein>
    <recommendedName>
        <fullName evidence="4">HAT C-terminal dimerisation domain-containing protein</fullName>
    </recommendedName>
</protein>
<dbReference type="Proteomes" id="UP000807769">
    <property type="component" value="Unassembled WGS sequence"/>
</dbReference>
<dbReference type="EMBL" id="JABBWG010000004">
    <property type="protein sequence ID" value="KAG1823727.1"/>
    <property type="molecule type" value="Genomic_DNA"/>
</dbReference>
<evidence type="ECO:0000256" key="1">
    <source>
        <dbReference type="SAM" id="MobiDB-lite"/>
    </source>
</evidence>